<protein>
    <submittedName>
        <fullName evidence="1">ISKra4 family transposase</fullName>
    </submittedName>
</protein>
<keyword evidence="2" id="KW-1185">Reference proteome</keyword>
<dbReference type="AlphaFoldDB" id="A0A941ES27"/>
<accession>A0A941ES27</accession>
<proteinExistence type="predicted"/>
<dbReference type="EMBL" id="JAGSOG010000127">
    <property type="protein sequence ID" value="MBR7836138.1"/>
    <property type="molecule type" value="Genomic_DNA"/>
</dbReference>
<gene>
    <name evidence="1" type="ORF">KDL01_22870</name>
</gene>
<name>A0A941ES27_9ACTN</name>
<evidence type="ECO:0000313" key="2">
    <source>
        <dbReference type="Proteomes" id="UP000675781"/>
    </source>
</evidence>
<sequence>MSGREMDAADLEGRLAAFGAARGLFDALVEELGDPAADELTHAELEERIAARGREVMRQMLQDHLDLRSIREPRRSEVTGTDRVARRRIEPGHARLLATVFGTVSVTRIAYRALGASNLHPMDAGLNLPGERASFGLRKLAAIEAVRGSFDDAKTAIERATGTRIGKRQIEQLTERAAVDIEAFYRQAPAAAATAGHLLVLSFDGKGIVMRPEHLRAATVKAAAAKGGNAMRTRLASGEKNGRKRMAVLATVYDAKPAVRTVEDVIAGDTGAEHERQPGPKAVGKWLTGSVTDNAQTVISDAFDQAEQRDPHHQRTWIVLLDGANAQIEQIKTEAAVHGVSIHLVCDLIHVLEYLWKAAWCFHETGDPAAEAFVAEHARTILTHGPARVIDELRRHAAEHDLTEAKNETIEKVCTYLENKNPYLDYATALRRGWPIATGIIEGACRHLIKDRLDITGARWSLPGAEAVLKLRALIANGDFESYYTWHRHREHQRNHQAHYQDKISLAA</sequence>
<dbReference type="Proteomes" id="UP000675781">
    <property type="component" value="Unassembled WGS sequence"/>
</dbReference>
<comment type="caution">
    <text evidence="1">The sequence shown here is derived from an EMBL/GenBank/DDBJ whole genome shotgun (WGS) entry which is preliminary data.</text>
</comment>
<evidence type="ECO:0000313" key="1">
    <source>
        <dbReference type="EMBL" id="MBR7836138.1"/>
    </source>
</evidence>
<dbReference type="NCBIfam" id="NF033572">
    <property type="entry name" value="transpos_ISKra4"/>
    <property type="match status" value="1"/>
</dbReference>
<organism evidence="1 2">
    <name type="scientific">Actinospica durhamensis</name>
    <dbReference type="NCBI Taxonomy" id="1508375"/>
    <lineage>
        <taxon>Bacteria</taxon>
        <taxon>Bacillati</taxon>
        <taxon>Actinomycetota</taxon>
        <taxon>Actinomycetes</taxon>
        <taxon>Catenulisporales</taxon>
        <taxon>Actinospicaceae</taxon>
        <taxon>Actinospica</taxon>
    </lineage>
</organism>
<reference evidence="1" key="1">
    <citation type="submission" date="2021-04" db="EMBL/GenBank/DDBJ databases">
        <title>Genome based classification of Actinospica acidithermotolerans sp. nov., an actinobacterium isolated from an Indonesian hot spring.</title>
        <authorList>
            <person name="Kusuma A.B."/>
            <person name="Putra K.E."/>
            <person name="Nafisah S."/>
            <person name="Loh J."/>
            <person name="Nouioui I."/>
            <person name="Goodfellow M."/>
        </authorList>
    </citation>
    <scope>NUCLEOTIDE SEQUENCE</scope>
    <source>
        <strain evidence="1">CSCA 57</strain>
    </source>
</reference>